<comment type="caution">
    <text evidence="2">The sequence shown here is derived from an EMBL/GenBank/DDBJ whole genome shotgun (WGS) entry which is preliminary data.</text>
</comment>
<dbReference type="EMBL" id="JAWXYG010000008">
    <property type="protein sequence ID" value="KAK4264768.1"/>
    <property type="molecule type" value="Genomic_DNA"/>
</dbReference>
<feature type="region of interest" description="Disordered" evidence="1">
    <location>
        <begin position="42"/>
        <end position="74"/>
    </location>
</feature>
<accession>A0AAE1J8B7</accession>
<evidence type="ECO:0000256" key="1">
    <source>
        <dbReference type="SAM" id="MobiDB-lite"/>
    </source>
</evidence>
<dbReference type="AlphaFoldDB" id="A0AAE1J8B7"/>
<reference evidence="2" key="1">
    <citation type="submission" date="2023-10" db="EMBL/GenBank/DDBJ databases">
        <title>Chromosome-level genome of the transformable northern wattle, Acacia crassicarpa.</title>
        <authorList>
            <person name="Massaro I."/>
            <person name="Sinha N.R."/>
            <person name="Poethig S."/>
            <person name="Leichty A.R."/>
        </authorList>
    </citation>
    <scope>NUCLEOTIDE SEQUENCE</scope>
    <source>
        <strain evidence="2">Acra3RX</strain>
        <tissue evidence="2">Leaf</tissue>
    </source>
</reference>
<protein>
    <submittedName>
        <fullName evidence="2">Uncharacterized protein</fullName>
    </submittedName>
</protein>
<proteinExistence type="predicted"/>
<dbReference type="Proteomes" id="UP001293593">
    <property type="component" value="Unassembled WGS sequence"/>
</dbReference>
<feature type="compositionally biased region" description="Polar residues" evidence="1">
    <location>
        <begin position="45"/>
        <end position="74"/>
    </location>
</feature>
<organism evidence="2 3">
    <name type="scientific">Acacia crassicarpa</name>
    <name type="common">northern wattle</name>
    <dbReference type="NCBI Taxonomy" id="499986"/>
    <lineage>
        <taxon>Eukaryota</taxon>
        <taxon>Viridiplantae</taxon>
        <taxon>Streptophyta</taxon>
        <taxon>Embryophyta</taxon>
        <taxon>Tracheophyta</taxon>
        <taxon>Spermatophyta</taxon>
        <taxon>Magnoliopsida</taxon>
        <taxon>eudicotyledons</taxon>
        <taxon>Gunneridae</taxon>
        <taxon>Pentapetalae</taxon>
        <taxon>rosids</taxon>
        <taxon>fabids</taxon>
        <taxon>Fabales</taxon>
        <taxon>Fabaceae</taxon>
        <taxon>Caesalpinioideae</taxon>
        <taxon>mimosoid clade</taxon>
        <taxon>Acacieae</taxon>
        <taxon>Acacia</taxon>
    </lineage>
</organism>
<keyword evidence="3" id="KW-1185">Reference proteome</keyword>
<evidence type="ECO:0000313" key="2">
    <source>
        <dbReference type="EMBL" id="KAK4264768.1"/>
    </source>
</evidence>
<sequence>MRSLCSMRCSIASRFQVLTSSCSSPLLIAQKLISEGATCKLPSLRPQSRDQTSISVSPSPFNVNKQPPSSYARD</sequence>
<gene>
    <name evidence="2" type="ORF">QN277_025899</name>
</gene>
<name>A0AAE1J8B7_9FABA</name>
<evidence type="ECO:0000313" key="3">
    <source>
        <dbReference type="Proteomes" id="UP001293593"/>
    </source>
</evidence>